<reference evidence="2 3" key="1">
    <citation type="submission" date="2021-03" db="EMBL/GenBank/DDBJ databases">
        <title>Sequencing the genomes of 1000 actinobacteria strains.</title>
        <authorList>
            <person name="Klenk H.-P."/>
        </authorList>
    </citation>
    <scope>NUCLEOTIDE SEQUENCE [LARGE SCALE GENOMIC DNA]</scope>
    <source>
        <strain evidence="2 3">DSM 44580</strain>
    </source>
</reference>
<comment type="caution">
    <text evidence="2">The sequence shown here is derived from an EMBL/GenBank/DDBJ whole genome shotgun (WGS) entry which is preliminary data.</text>
</comment>
<sequence length="244" mass="25494">MFEVGPPRFSLGNPMPAAAWDCGGRIGLSCRKGDANSRWKASVAAEPRARAGTCRLDRVTRRGPVLPVGDLPAATWGDCPQKTHACLGAAPLLASPPCRHSLSRSRSLDGRHCEAPARRGGGGARSRAPTRQAVRARSPRRTQVGGLGPRSTPPGRPRRSRTGRAGRRGGISGHSSAAPKLAEMIASNSARTHTGSAQTSSAKPRRSVAGSRPRSVPAGRATHLPSMSITPRLPSPGSGPMHFL</sequence>
<feature type="compositionally biased region" description="Polar residues" evidence="1">
    <location>
        <begin position="186"/>
        <end position="202"/>
    </location>
</feature>
<organism evidence="2 3">
    <name type="scientific">Crossiella equi</name>
    <dbReference type="NCBI Taxonomy" id="130796"/>
    <lineage>
        <taxon>Bacteria</taxon>
        <taxon>Bacillati</taxon>
        <taxon>Actinomycetota</taxon>
        <taxon>Actinomycetes</taxon>
        <taxon>Pseudonocardiales</taxon>
        <taxon>Pseudonocardiaceae</taxon>
        <taxon>Crossiella</taxon>
    </lineage>
</organism>
<name>A0ABS5APJ9_9PSEU</name>
<feature type="compositionally biased region" description="Basic residues" evidence="1">
    <location>
        <begin position="156"/>
        <end position="167"/>
    </location>
</feature>
<keyword evidence="3" id="KW-1185">Reference proteome</keyword>
<dbReference type="Proteomes" id="UP001519363">
    <property type="component" value="Unassembled WGS sequence"/>
</dbReference>
<evidence type="ECO:0000313" key="2">
    <source>
        <dbReference type="EMBL" id="MBP2478498.1"/>
    </source>
</evidence>
<feature type="compositionally biased region" description="Basic and acidic residues" evidence="1">
    <location>
        <begin position="106"/>
        <end position="117"/>
    </location>
</feature>
<feature type="region of interest" description="Disordered" evidence="1">
    <location>
        <begin position="100"/>
        <end position="244"/>
    </location>
</feature>
<dbReference type="EMBL" id="JAGIOO010000001">
    <property type="protein sequence ID" value="MBP2478498.1"/>
    <property type="molecule type" value="Genomic_DNA"/>
</dbReference>
<proteinExistence type="predicted"/>
<evidence type="ECO:0000313" key="3">
    <source>
        <dbReference type="Proteomes" id="UP001519363"/>
    </source>
</evidence>
<protein>
    <submittedName>
        <fullName evidence="2">Uncharacterized protein</fullName>
    </submittedName>
</protein>
<accession>A0ABS5APJ9</accession>
<gene>
    <name evidence="2" type="ORF">JOF53_007370</name>
</gene>
<evidence type="ECO:0000256" key="1">
    <source>
        <dbReference type="SAM" id="MobiDB-lite"/>
    </source>
</evidence>